<evidence type="ECO:0000313" key="1">
    <source>
        <dbReference type="EMBL" id="MBK9719432.1"/>
    </source>
</evidence>
<sequence>MGRTKERRKIIHQPSTPEIFDCISCMPTYSKLLLDQYPNKPYSVFLHGLIDINFYNDRNEKITIKRIASDFKTDAAKVTKWLKEIYEQLFELNRDKPELFRTNGVKVYLIFQNYDSYCYIYTSLPVLPREFETIRFPFVKAKVGTDSFWVKKVEHEIVEDTVEVIIWLEGGFLNKYREFALDKALFQDRIHFMDVFNLQPYEIDKELKMLYRN</sequence>
<dbReference type="EMBL" id="JADKFW010000021">
    <property type="protein sequence ID" value="MBK9719432.1"/>
    <property type="molecule type" value="Genomic_DNA"/>
</dbReference>
<comment type="caution">
    <text evidence="1">The sequence shown here is derived from an EMBL/GenBank/DDBJ whole genome shotgun (WGS) entry which is preliminary data.</text>
</comment>
<protein>
    <submittedName>
        <fullName evidence="1">Uncharacterized protein</fullName>
    </submittedName>
</protein>
<dbReference type="AlphaFoldDB" id="A0A9D7SB74"/>
<proteinExistence type="predicted"/>
<evidence type="ECO:0000313" key="2">
    <source>
        <dbReference type="Proteomes" id="UP000808349"/>
    </source>
</evidence>
<accession>A0A9D7SB74</accession>
<name>A0A9D7SB74_9BACT</name>
<organism evidence="1 2">
    <name type="scientific">Candidatus Defluviibacterium haderslevense</name>
    <dbReference type="NCBI Taxonomy" id="2981993"/>
    <lineage>
        <taxon>Bacteria</taxon>
        <taxon>Pseudomonadati</taxon>
        <taxon>Bacteroidota</taxon>
        <taxon>Saprospiria</taxon>
        <taxon>Saprospirales</taxon>
        <taxon>Saprospiraceae</taxon>
        <taxon>Candidatus Defluviibacterium</taxon>
    </lineage>
</organism>
<dbReference type="Proteomes" id="UP000808349">
    <property type="component" value="Unassembled WGS sequence"/>
</dbReference>
<gene>
    <name evidence="1" type="ORF">IPO85_18335</name>
</gene>
<reference evidence="1 2" key="1">
    <citation type="submission" date="2020-10" db="EMBL/GenBank/DDBJ databases">
        <title>Connecting structure to function with the recovery of over 1000 high-quality activated sludge metagenome-assembled genomes encoding full-length rRNA genes using long-read sequencing.</title>
        <authorList>
            <person name="Singleton C.M."/>
            <person name="Petriglieri F."/>
            <person name="Kristensen J.M."/>
            <person name="Kirkegaard R.H."/>
            <person name="Michaelsen T.Y."/>
            <person name="Andersen M.H."/>
            <person name="Karst S.M."/>
            <person name="Dueholm M.S."/>
            <person name="Nielsen P.H."/>
            <person name="Albertsen M."/>
        </authorList>
    </citation>
    <scope>NUCLEOTIDE SEQUENCE [LARGE SCALE GENOMIC DNA]</scope>
    <source>
        <strain evidence="1">Ribe_18-Q3-R11-54_BAT3C.373</strain>
    </source>
</reference>